<dbReference type="EMBL" id="AP019840">
    <property type="protein sequence ID" value="BBM53308.1"/>
    <property type="molecule type" value="Genomic_DNA"/>
</dbReference>
<evidence type="ECO:0000313" key="2">
    <source>
        <dbReference type="EMBL" id="BBM53308.1"/>
    </source>
</evidence>
<name>A0A510KNJ5_9FUSO</name>
<accession>A0A510KNJ5</accession>
<gene>
    <name evidence="2" type="ORF">JMUB3935_2295</name>
</gene>
<sequence length="200" mass="23247">MKKLKFILLILVSIFCLNSCLTTAAIIGSMQGDGLLPPPKPKYLFLENIEDFPQIFLNKKVKVKIEGTNKEIYIPEGFELIEYDKIKRKYDDHFPKFYGSIYLRIGDPEFIIYNKKENFALTLGINKNRKIEDIADNFEDLKKLKENTYLAKAKKGYGDAFLKQIDNQILVYSVVSSGSILTDEKNQERIKIYLELTKDW</sequence>
<dbReference type="RefSeq" id="WP_197736121.1">
    <property type="nucleotide sequence ID" value="NZ_AP019840.1"/>
</dbReference>
<dbReference type="STRING" id="1122173.GCA_000482505_02531"/>
<organism evidence="2 3">
    <name type="scientific">Leptotrichia trevisanii</name>
    <dbReference type="NCBI Taxonomy" id="109328"/>
    <lineage>
        <taxon>Bacteria</taxon>
        <taxon>Fusobacteriati</taxon>
        <taxon>Fusobacteriota</taxon>
        <taxon>Fusobacteriia</taxon>
        <taxon>Fusobacteriales</taxon>
        <taxon>Leptotrichiaceae</taxon>
        <taxon>Leptotrichia</taxon>
    </lineage>
</organism>
<evidence type="ECO:0000256" key="1">
    <source>
        <dbReference type="SAM" id="SignalP"/>
    </source>
</evidence>
<evidence type="ECO:0000313" key="3">
    <source>
        <dbReference type="Proteomes" id="UP000321378"/>
    </source>
</evidence>
<dbReference type="AlphaFoldDB" id="A0A510KNJ5"/>
<feature type="signal peptide" evidence="1">
    <location>
        <begin position="1"/>
        <end position="24"/>
    </location>
</feature>
<keyword evidence="1" id="KW-0732">Signal</keyword>
<proteinExistence type="predicted"/>
<evidence type="ECO:0008006" key="4">
    <source>
        <dbReference type="Google" id="ProtNLM"/>
    </source>
</evidence>
<protein>
    <recommendedName>
        <fullName evidence="4">Lipoprotein</fullName>
    </recommendedName>
</protein>
<reference evidence="2 3" key="1">
    <citation type="submission" date="2019-07" db="EMBL/GenBank/DDBJ databases">
        <title>Complete Genome Sequence of Leptotrichia trevisanii Strain JMUB3935.</title>
        <authorList>
            <person name="Watanabe S."/>
            <person name="Cui L."/>
        </authorList>
    </citation>
    <scope>NUCLEOTIDE SEQUENCE [LARGE SCALE GENOMIC DNA]</scope>
    <source>
        <strain evidence="2 3">JMUB3935</strain>
    </source>
</reference>
<feature type="chain" id="PRO_5022054573" description="Lipoprotein" evidence="1">
    <location>
        <begin position="25"/>
        <end position="200"/>
    </location>
</feature>
<dbReference type="Proteomes" id="UP000321378">
    <property type="component" value="Chromosome"/>
</dbReference>